<name>A0A9P6SZP8_9FUNG</name>
<dbReference type="InterPro" id="IPR032675">
    <property type="entry name" value="LRR_dom_sf"/>
</dbReference>
<reference evidence="1" key="1">
    <citation type="journal article" date="2020" name="Fungal Divers.">
        <title>Resolving the Mortierellaceae phylogeny through synthesis of multi-gene phylogenetics and phylogenomics.</title>
        <authorList>
            <person name="Vandepol N."/>
            <person name="Liber J."/>
            <person name="Desiro A."/>
            <person name="Na H."/>
            <person name="Kennedy M."/>
            <person name="Barry K."/>
            <person name="Grigoriev I.V."/>
            <person name="Miller A.N."/>
            <person name="O'Donnell K."/>
            <person name="Stajich J.E."/>
            <person name="Bonito G."/>
        </authorList>
    </citation>
    <scope>NUCLEOTIDE SEQUENCE</scope>
    <source>
        <strain evidence="1">NRRL 2769</strain>
    </source>
</reference>
<evidence type="ECO:0000313" key="2">
    <source>
        <dbReference type="Proteomes" id="UP000703661"/>
    </source>
</evidence>
<dbReference type="Proteomes" id="UP000703661">
    <property type="component" value="Unassembled WGS sequence"/>
</dbReference>
<protein>
    <recommendedName>
        <fullName evidence="3">F-box domain-containing protein</fullName>
    </recommendedName>
</protein>
<dbReference type="AlphaFoldDB" id="A0A9P6SZP8"/>
<sequence length="521" mass="59830">MSSALELPEIAAHVGLYLSRRQLATLMQVCKTWNYSFAPLLYRACTIYGNQSKSLSLDTINKYASSIRDLSYEGCLDPSVFSPECSQLVSLTISGRLGRKTDRPLEISTLISQVIRNNSNNLKTFSLQNEPTLSSRGLWVALADCPNMSHIEVENLIILPEDMDVFWKACSMVETLSIVSTMVTLELNRPEEATPSARFPALQRLKIALSEDSTDETHFAILLNAPNLKSLDWRGKITTLFPIDRYRRMMSQRLLPKLQRLRMSSYQLSDQDIALSLDAMTDARELNMRFSIFSDKAYQSLMSRHATTIRVLIFNVANFPTSAMVQSILSSCFSLEILEARLISGTDLVRIGQVEQDGANGPETTENIFLGDDWVCLGLKSLTVNFEMTDNSNREELDDPIGVERLERQHKLEQVHVFRQLSRLTRLEKVNIRSMHKHSQSLDLRLESRGGGLDKLASLKRLEWFQFDWTAQELSREEIDWMLEHWPRLRIVIGTYHRDTEKDRGMQEYFGERLRLRNIEY</sequence>
<comment type="caution">
    <text evidence="1">The sequence shown here is derived from an EMBL/GenBank/DDBJ whole genome shotgun (WGS) entry which is preliminary data.</text>
</comment>
<evidence type="ECO:0008006" key="3">
    <source>
        <dbReference type="Google" id="ProtNLM"/>
    </source>
</evidence>
<dbReference type="EMBL" id="JAAAID010000738">
    <property type="protein sequence ID" value="KAG0014330.1"/>
    <property type="molecule type" value="Genomic_DNA"/>
</dbReference>
<organism evidence="1 2">
    <name type="scientific">Entomortierella chlamydospora</name>
    <dbReference type="NCBI Taxonomy" id="101097"/>
    <lineage>
        <taxon>Eukaryota</taxon>
        <taxon>Fungi</taxon>
        <taxon>Fungi incertae sedis</taxon>
        <taxon>Mucoromycota</taxon>
        <taxon>Mortierellomycotina</taxon>
        <taxon>Mortierellomycetes</taxon>
        <taxon>Mortierellales</taxon>
        <taxon>Mortierellaceae</taxon>
        <taxon>Entomortierella</taxon>
    </lineage>
</organism>
<dbReference type="OrthoDB" id="2347616at2759"/>
<proteinExistence type="predicted"/>
<dbReference type="Gene3D" id="3.80.10.10">
    <property type="entry name" value="Ribonuclease Inhibitor"/>
    <property type="match status" value="1"/>
</dbReference>
<gene>
    <name evidence="1" type="ORF">BGZ80_010504</name>
</gene>
<evidence type="ECO:0000313" key="1">
    <source>
        <dbReference type="EMBL" id="KAG0014330.1"/>
    </source>
</evidence>
<accession>A0A9P6SZP8</accession>
<dbReference type="SUPFAM" id="SSF52047">
    <property type="entry name" value="RNI-like"/>
    <property type="match status" value="2"/>
</dbReference>
<keyword evidence="2" id="KW-1185">Reference proteome</keyword>